<evidence type="ECO:0000259" key="2">
    <source>
        <dbReference type="Pfam" id="PF13539"/>
    </source>
</evidence>
<reference evidence="3" key="1">
    <citation type="submission" date="2015-08" db="EMBL/GenBank/DDBJ databases">
        <authorList>
            <person name="Babu N.S."/>
            <person name="Beckwith C.J."/>
            <person name="Beseler K.G."/>
            <person name="Brison A."/>
            <person name="Carone J.V."/>
            <person name="Caskin T.P."/>
            <person name="Diamond M."/>
            <person name="Durham M.E."/>
            <person name="Foxe J.M."/>
            <person name="Go M."/>
            <person name="Henderson B.A."/>
            <person name="Jones I.B."/>
            <person name="McGettigan J.A."/>
            <person name="Micheletti S.J."/>
            <person name="Nasrallah M.E."/>
            <person name="Ortiz D."/>
            <person name="Piller C.R."/>
            <person name="Privatt S.R."/>
            <person name="Schneider S.L."/>
            <person name="Sharp S."/>
            <person name="Smith T.C."/>
            <person name="Stanton J.D."/>
            <person name="Ullery H.E."/>
            <person name="Wilson R.J."/>
            <person name="Serrano M.G."/>
            <person name="Buck G."/>
            <person name="Lee V."/>
            <person name="Wang Y."/>
            <person name="Carvalho R."/>
            <person name="Voegtly L."/>
            <person name="Shi R."/>
            <person name="Duckworth R."/>
            <person name="Johnson A."/>
            <person name="Loviza R."/>
            <person name="Walstead R."/>
            <person name="Shah Z."/>
            <person name="Kiflezghi M."/>
            <person name="Wade K."/>
            <person name="Ball S.L."/>
            <person name="Bradley K.W."/>
            <person name="Asai D.J."/>
            <person name="Bowman C.A."/>
            <person name="Russell D.A."/>
            <person name="Pope W.H."/>
            <person name="Jacobs-Sera D."/>
            <person name="Hendrix R.W."/>
            <person name="Hatfull G.F."/>
        </authorList>
    </citation>
    <scope>NUCLEOTIDE SEQUENCE</scope>
</reference>
<evidence type="ECO:0000313" key="3">
    <source>
        <dbReference type="EMBL" id="CUR58678.1"/>
    </source>
</evidence>
<gene>
    <name evidence="3" type="ORF">NOCA2530037</name>
</gene>
<dbReference type="InterPro" id="IPR009045">
    <property type="entry name" value="Zn_M74/Hedgehog-like"/>
</dbReference>
<proteinExistence type="predicted"/>
<dbReference type="EMBL" id="CZKA01000049">
    <property type="protein sequence ID" value="CUR58678.1"/>
    <property type="molecule type" value="Genomic_DNA"/>
</dbReference>
<evidence type="ECO:0000256" key="1">
    <source>
        <dbReference type="SAM" id="MobiDB-lite"/>
    </source>
</evidence>
<dbReference type="PROSITE" id="PS51257">
    <property type="entry name" value="PROKAR_LIPOPROTEIN"/>
    <property type="match status" value="1"/>
</dbReference>
<feature type="region of interest" description="Disordered" evidence="1">
    <location>
        <begin position="22"/>
        <end position="71"/>
    </location>
</feature>
<protein>
    <recommendedName>
        <fullName evidence="2">Peptidase M15C domain-containing protein</fullName>
    </recommendedName>
</protein>
<dbReference type="SUPFAM" id="SSF55166">
    <property type="entry name" value="Hedgehog/DD-peptidase"/>
    <property type="match status" value="1"/>
</dbReference>
<organism evidence="3">
    <name type="scientific">metagenome</name>
    <dbReference type="NCBI Taxonomy" id="256318"/>
    <lineage>
        <taxon>unclassified sequences</taxon>
        <taxon>metagenomes</taxon>
    </lineage>
</organism>
<dbReference type="Gene3D" id="3.30.1380.10">
    <property type="match status" value="1"/>
</dbReference>
<sequence>MLRQRVGVVLGWMVLAVAAGCTDSAPPTSEPTATTSESPTPTPTPSPTPTPAPASPPTVDPQHSVPTPPAWSGRVLPPDLLVYATGPLDADTVAAIAAVKGVTDVESLSMAQVTVENQGLNVVGVDPATYRRYAPVDSATLDEQWNRVANGELALVPSLGEKLMNSEGYLQLGAAATAPLLHVGALAPQIPQVDAVINEKWAAELDMPVGNALLVATDETSPQSVRPTIARLAGSAASVQILTVDLDTSVRQTAVLVGSVGDAVGTFNYTVLTGGRIAPEPAWVRTHISTESVPLLGRVTCNTLIFPQLRAALEEIVRSGLSDAIHPDEYQGCYYPRFIAGTTQLSNHSFGLALDLNTPGNQRGTVGEMDRGVVAIFKQWGFAWGGDWSYTDPMHFEMNALVAPG</sequence>
<dbReference type="GO" id="GO:0008233">
    <property type="term" value="F:peptidase activity"/>
    <property type="evidence" value="ECO:0007669"/>
    <property type="project" value="InterPro"/>
</dbReference>
<feature type="compositionally biased region" description="Low complexity" evidence="1">
    <location>
        <begin position="24"/>
        <end position="39"/>
    </location>
</feature>
<accession>A0A2P2C9J1</accession>
<name>A0A2P2C9J1_9ZZZZ</name>
<dbReference type="InterPro" id="IPR039561">
    <property type="entry name" value="Peptidase_M15C"/>
</dbReference>
<feature type="compositionally biased region" description="Pro residues" evidence="1">
    <location>
        <begin position="40"/>
        <end position="59"/>
    </location>
</feature>
<feature type="domain" description="Peptidase M15C" evidence="2">
    <location>
        <begin position="341"/>
        <end position="398"/>
    </location>
</feature>
<dbReference type="Pfam" id="PF13539">
    <property type="entry name" value="Peptidase_M15_4"/>
    <property type="match status" value="1"/>
</dbReference>
<dbReference type="AlphaFoldDB" id="A0A2P2C9J1"/>